<accession>A0A1V0SA07</accession>
<evidence type="ECO:0000313" key="1">
    <source>
        <dbReference type="EMBL" id="ARF08557.1"/>
    </source>
</evidence>
<sequence>MSLIFAKFNDDENPLLLTQEIISKMEFFDHSNELARSSVLSDDDEKIKVDYILHSLNIDKNTFSKIIKLISNSKKFIIDKNIFLMMEYLQVKEGIIQRILDDNKLSGDFLEHFEQQDLSKRKQYYKYLSSNDKYKLYLDILKLVVTDYKCYPSETTFFVEPHKHLDCNFNDKFSDSKIRNFFSGSRKYPKKTSRTIDDEDVLSDNDEDVLSDNDEDVLSDNDDYVSSEEDENVTYEGEPIKTIKTLKKKYNLNDQYYIPKLDIDDGIRFMLNNKSNNLISLRLMEYSNYSDYVLCENHIGSDNRIIKSDTCSIHHFGKNVLVINHFGTIYLVSCPIDNKQEYSSVKQIILSKDSKYDEKLLPNVQKYDFYQIHQVTTITQKQGIMNIVTSSSDHFYITADIFFAIPS</sequence>
<protein>
    <submittedName>
        <fullName evidence="1">Uncharacterized protein</fullName>
    </submittedName>
</protein>
<reference evidence="1" key="1">
    <citation type="journal article" date="2017" name="Science">
        <title>Giant viruses with an expanded complement of translation system components.</title>
        <authorList>
            <person name="Schulz F."/>
            <person name="Yutin N."/>
            <person name="Ivanova N.N."/>
            <person name="Ortega D.R."/>
            <person name="Lee T.K."/>
            <person name="Vierheilig J."/>
            <person name="Daims H."/>
            <person name="Horn M."/>
            <person name="Wagner M."/>
            <person name="Jensen G.J."/>
            <person name="Kyrpides N.C."/>
            <person name="Koonin E.V."/>
            <person name="Woyke T."/>
        </authorList>
    </citation>
    <scope>NUCLEOTIDE SEQUENCE</scope>
    <source>
        <strain evidence="1">CTV1</strain>
    </source>
</reference>
<name>A0A1V0SA07_9VIRU</name>
<dbReference type="EMBL" id="KY684083">
    <property type="protein sequence ID" value="ARF08557.1"/>
    <property type="molecule type" value="Genomic_DNA"/>
</dbReference>
<organism evidence="1">
    <name type="scientific">Catovirus CTV1</name>
    <dbReference type="NCBI Taxonomy" id="1977631"/>
    <lineage>
        <taxon>Viruses</taxon>
        <taxon>Varidnaviria</taxon>
        <taxon>Bamfordvirae</taxon>
        <taxon>Nucleocytoviricota</taxon>
        <taxon>Megaviricetes</taxon>
        <taxon>Imitervirales</taxon>
        <taxon>Mimiviridae</taxon>
        <taxon>Klosneuvirinae</taxon>
        <taxon>Catovirus</taxon>
    </lineage>
</organism>
<proteinExistence type="predicted"/>
<gene>
    <name evidence="1" type="ORF">Catovirus_1_607</name>
</gene>